<feature type="region of interest" description="Disordered" evidence="1">
    <location>
        <begin position="139"/>
        <end position="193"/>
    </location>
</feature>
<feature type="compositionally biased region" description="Basic and acidic residues" evidence="1">
    <location>
        <begin position="158"/>
        <end position="177"/>
    </location>
</feature>
<feature type="compositionally biased region" description="Acidic residues" evidence="1">
    <location>
        <begin position="1"/>
        <end position="10"/>
    </location>
</feature>
<feature type="compositionally biased region" description="Basic and acidic residues" evidence="1">
    <location>
        <begin position="42"/>
        <end position="58"/>
    </location>
</feature>
<proteinExistence type="predicted"/>
<reference evidence="2 3" key="1">
    <citation type="submission" date="2020-05" db="EMBL/GenBank/DDBJ databases">
        <title>Identification and distribution of gene clusters putatively required for synthesis of sphingolipid metabolism inhibitors in phylogenetically diverse species of the filamentous fungus Fusarium.</title>
        <authorList>
            <person name="Kim H.-S."/>
            <person name="Busman M."/>
            <person name="Brown D.W."/>
            <person name="Divon H."/>
            <person name="Uhlig S."/>
            <person name="Proctor R.H."/>
        </authorList>
    </citation>
    <scope>NUCLEOTIDE SEQUENCE [LARGE SCALE GENOMIC DNA]</scope>
    <source>
        <strain evidence="2 3">NRRL 66243</strain>
    </source>
</reference>
<dbReference type="RefSeq" id="XP_037205938.1">
    <property type="nucleotide sequence ID" value="XM_037353661.1"/>
</dbReference>
<sequence>MLLSIGDDENERPLQRPTISDDFMVIKEEDGVTPSTVGPSERTIRRAYRPDGAERMQHQENLPGSDTGDDSPNLAEIAGFPYSSQELTDEDFEFSPERPFRRRLYHYSLREALVGGKKETNLLPQQEFIVIEDDEETEVDLRKPQATSVKADTAKAGTEAEKEVKRDSSLSMPEDRGKKRPIVALERGDEVEA</sequence>
<gene>
    <name evidence="2" type="ORF">FTJAE_6991</name>
</gene>
<name>A0A8H5RIU2_9HYPO</name>
<dbReference type="Proteomes" id="UP000530670">
    <property type="component" value="Unassembled WGS sequence"/>
</dbReference>
<comment type="caution">
    <text evidence="2">The sequence shown here is derived from an EMBL/GenBank/DDBJ whole genome shotgun (WGS) entry which is preliminary data.</text>
</comment>
<dbReference type="AlphaFoldDB" id="A0A8H5RIU2"/>
<evidence type="ECO:0000256" key="1">
    <source>
        <dbReference type="SAM" id="MobiDB-lite"/>
    </source>
</evidence>
<keyword evidence="3" id="KW-1185">Reference proteome</keyword>
<organism evidence="2 3">
    <name type="scientific">Fusarium tjaetaba</name>
    <dbReference type="NCBI Taxonomy" id="1567544"/>
    <lineage>
        <taxon>Eukaryota</taxon>
        <taxon>Fungi</taxon>
        <taxon>Dikarya</taxon>
        <taxon>Ascomycota</taxon>
        <taxon>Pezizomycotina</taxon>
        <taxon>Sordariomycetes</taxon>
        <taxon>Hypocreomycetidae</taxon>
        <taxon>Hypocreales</taxon>
        <taxon>Nectriaceae</taxon>
        <taxon>Fusarium</taxon>
        <taxon>Fusarium fujikuroi species complex</taxon>
    </lineage>
</organism>
<dbReference type="EMBL" id="JAAQRI010000138">
    <property type="protein sequence ID" value="KAF5633840.1"/>
    <property type="molecule type" value="Genomic_DNA"/>
</dbReference>
<evidence type="ECO:0000313" key="2">
    <source>
        <dbReference type="EMBL" id="KAF5633840.1"/>
    </source>
</evidence>
<dbReference type="GeneID" id="59305931"/>
<accession>A0A8H5RIU2</accession>
<evidence type="ECO:0000313" key="3">
    <source>
        <dbReference type="Proteomes" id="UP000530670"/>
    </source>
</evidence>
<protein>
    <submittedName>
        <fullName evidence="2">Uncharacterized protein</fullName>
    </submittedName>
</protein>
<feature type="region of interest" description="Disordered" evidence="1">
    <location>
        <begin position="1"/>
        <end position="94"/>
    </location>
</feature>